<dbReference type="InterPro" id="IPR027796">
    <property type="entry name" value="OTT_1508_deam-like"/>
</dbReference>
<evidence type="ECO:0000256" key="1">
    <source>
        <dbReference type="SAM" id="MobiDB-lite"/>
    </source>
</evidence>
<sequence length="694" mass="76572">MATAPVVVRAENIALLTLLHSAASGQVVTTRAVPAEPSANTVDHRLIRQEGYTLPFDSELRLTSVLAFLSGISDNPNLIPALFVEEDEETAFLRVLLAVNRSRSGDGDQFLRKLKMGFDDIFAMLARVTATDNGSSGIENEVFGSILSMCSTRILCRLRLVANARNSPKQPLKSVLQDTILSLSQSRESGFVATTFVKKARAVTKLIDAWEEHRTQTRLGNLVEGISRLREVDKFETIVESIPNRAMQPGSRRSLVNIANKVARYREAAHFLYRSAKKFPIVRRMETVLITPPTEAFGRTFPGQKYNPDLDAKILHIGGAPKKMKQRKLNNIYHILGTTSEEARELYYKRMMETLREGKVHAEIQLVLEYERRTARLPPRAICSSKDACYLCNAFILVHGKLHIPRCHGRLYPGWRLPETFGPELQMRFNKVLEDHVREGLNILALRGTRTVYDNPNESTLHSIPGSVSTLLNGLSQQPPPQAVTTASHSSVEGTKNATSIIQQSIPVLQGSIPNSEVEVEKDATQATSKLETPPPHNSAENASPQTTSSQLPGISAPSGSIGSAEWELRRGKTRFTEVQAHGASLLYLAGQLEIQVEYSPQTGPESASSDGGPKPQLRFSIEWLTAEEAARLTEHRASSVIDGRSLGFAEKEVALDDENCLYISAGDSVVRFTRHSAAESARSVRVGNSREIK</sequence>
<dbReference type="Proteomes" id="UP001303473">
    <property type="component" value="Unassembled WGS sequence"/>
</dbReference>
<feature type="compositionally biased region" description="Polar residues" evidence="1">
    <location>
        <begin position="539"/>
        <end position="552"/>
    </location>
</feature>
<feature type="chain" id="PRO_5042879151" evidence="2">
    <location>
        <begin position="26"/>
        <end position="694"/>
    </location>
</feature>
<reference evidence="4" key="1">
    <citation type="journal article" date="2023" name="Mol. Phylogenet. Evol.">
        <title>Genome-scale phylogeny and comparative genomics of the fungal order Sordariales.</title>
        <authorList>
            <person name="Hensen N."/>
            <person name="Bonometti L."/>
            <person name="Westerberg I."/>
            <person name="Brannstrom I.O."/>
            <person name="Guillou S."/>
            <person name="Cros-Aarteil S."/>
            <person name="Calhoun S."/>
            <person name="Haridas S."/>
            <person name="Kuo A."/>
            <person name="Mondo S."/>
            <person name="Pangilinan J."/>
            <person name="Riley R."/>
            <person name="LaButti K."/>
            <person name="Andreopoulos B."/>
            <person name="Lipzen A."/>
            <person name="Chen C."/>
            <person name="Yan M."/>
            <person name="Daum C."/>
            <person name="Ng V."/>
            <person name="Clum A."/>
            <person name="Steindorff A."/>
            <person name="Ohm R.A."/>
            <person name="Martin F."/>
            <person name="Silar P."/>
            <person name="Natvig D.O."/>
            <person name="Lalanne C."/>
            <person name="Gautier V."/>
            <person name="Ament-Velasquez S.L."/>
            <person name="Kruys A."/>
            <person name="Hutchinson M.I."/>
            <person name="Powell A.J."/>
            <person name="Barry K."/>
            <person name="Miller A.N."/>
            <person name="Grigoriev I.V."/>
            <person name="Debuchy R."/>
            <person name="Gladieux P."/>
            <person name="Hiltunen Thoren M."/>
            <person name="Johannesson H."/>
        </authorList>
    </citation>
    <scope>NUCLEOTIDE SEQUENCE [LARGE SCALE GENOMIC DNA]</scope>
    <source>
        <strain evidence="4">CBS 340.73</strain>
    </source>
</reference>
<feature type="compositionally biased region" description="Low complexity" evidence="1">
    <location>
        <begin position="553"/>
        <end position="563"/>
    </location>
</feature>
<comment type="caution">
    <text evidence="3">The sequence shown here is derived from an EMBL/GenBank/DDBJ whole genome shotgun (WGS) entry which is preliminary data.</text>
</comment>
<dbReference type="Pfam" id="PF14441">
    <property type="entry name" value="OTT_1508_deam"/>
    <property type="match status" value="1"/>
</dbReference>
<dbReference type="AlphaFoldDB" id="A0AAN6MYV4"/>
<evidence type="ECO:0000313" key="3">
    <source>
        <dbReference type="EMBL" id="KAK3935038.1"/>
    </source>
</evidence>
<dbReference type="EMBL" id="MU853945">
    <property type="protein sequence ID" value="KAK3935038.1"/>
    <property type="molecule type" value="Genomic_DNA"/>
</dbReference>
<feature type="signal peptide" evidence="2">
    <location>
        <begin position="1"/>
        <end position="25"/>
    </location>
</feature>
<accession>A0AAN6MYV4</accession>
<evidence type="ECO:0000256" key="2">
    <source>
        <dbReference type="SAM" id="SignalP"/>
    </source>
</evidence>
<name>A0AAN6MYV4_9PEZI</name>
<organism evidence="3 4">
    <name type="scientific">Diplogelasinospora grovesii</name>
    <dbReference type="NCBI Taxonomy" id="303347"/>
    <lineage>
        <taxon>Eukaryota</taxon>
        <taxon>Fungi</taxon>
        <taxon>Dikarya</taxon>
        <taxon>Ascomycota</taxon>
        <taxon>Pezizomycotina</taxon>
        <taxon>Sordariomycetes</taxon>
        <taxon>Sordariomycetidae</taxon>
        <taxon>Sordariales</taxon>
        <taxon>Diplogelasinosporaceae</taxon>
        <taxon>Diplogelasinospora</taxon>
    </lineage>
</organism>
<feature type="region of interest" description="Disordered" evidence="1">
    <location>
        <begin position="517"/>
        <end position="563"/>
    </location>
</feature>
<keyword evidence="4" id="KW-1185">Reference proteome</keyword>
<feature type="region of interest" description="Disordered" evidence="1">
    <location>
        <begin position="464"/>
        <end position="497"/>
    </location>
</feature>
<protein>
    <submittedName>
        <fullName evidence="3">Uncharacterized protein</fullName>
    </submittedName>
</protein>
<keyword evidence="2" id="KW-0732">Signal</keyword>
<gene>
    <name evidence="3" type="ORF">QBC46DRAFT_424278</name>
</gene>
<evidence type="ECO:0000313" key="4">
    <source>
        <dbReference type="Proteomes" id="UP001303473"/>
    </source>
</evidence>
<proteinExistence type="predicted"/>